<evidence type="ECO:0000256" key="6">
    <source>
        <dbReference type="ARBA" id="ARBA00021623"/>
    </source>
</evidence>
<comment type="pathway">
    <text evidence="3">Carbohydrate biosynthesis; gluconeogenesis.</text>
</comment>
<evidence type="ECO:0000256" key="12">
    <source>
        <dbReference type="ARBA" id="ARBA00022842"/>
    </source>
</evidence>
<evidence type="ECO:0000256" key="13">
    <source>
        <dbReference type="ARBA" id="ARBA00033470"/>
    </source>
</evidence>
<keyword evidence="8" id="KW-0479">Metal-binding</keyword>
<dbReference type="InterPro" id="IPR006319">
    <property type="entry name" value="PEP_synth"/>
</dbReference>
<sequence length="335" mass="37825">MKKYILKFSEIGIDDIALVGSKNASLAAMYNNLIPLGINIPNGFAITINSYKDFINYNDLRPSLGQLIDLLDKTKFTNLKEIGLKARNLLLNAKFPLELQTDISSAYTGLFGDKDLAVAVRSIAIAEDFPNASFIGLHDSFLNIKRAMPLIYAVKCCFASFYNDSAIKYREDMGFDHNNVFLSIGIQHMVRSDLACSGIGFTLEHETGIQDVIHISGTWGLGEIIVQNDITPDSFFVFKSSLKNNEKVIIQKKLGSKTKMFVYNDNLIDINSTVIKMTPRKWYERFILEDSEIEKLARWALVIESYYNKPIAFEWAKDGLTGELYIIQARPVNRS</sequence>
<dbReference type="PANTHER" id="PTHR43030:SF1">
    <property type="entry name" value="PHOSPHOENOLPYRUVATE SYNTHASE"/>
    <property type="match status" value="1"/>
</dbReference>
<comment type="function">
    <text evidence="2">Catalyzes the phosphorylation of pyruvate to phosphoenolpyruvate.</text>
</comment>
<dbReference type="Proteomes" id="UP000184121">
    <property type="component" value="Unassembled WGS sequence"/>
</dbReference>
<evidence type="ECO:0000256" key="8">
    <source>
        <dbReference type="ARBA" id="ARBA00022723"/>
    </source>
</evidence>
<evidence type="ECO:0000256" key="3">
    <source>
        <dbReference type="ARBA" id="ARBA00004742"/>
    </source>
</evidence>
<reference evidence="17" key="1">
    <citation type="submission" date="2016-11" db="EMBL/GenBank/DDBJ databases">
        <authorList>
            <person name="Varghese N."/>
            <person name="Submissions S."/>
        </authorList>
    </citation>
    <scope>NUCLEOTIDE SEQUENCE [LARGE SCALE GENOMIC DNA]</scope>
    <source>
        <strain evidence="17">DSM 1811</strain>
    </source>
</reference>
<evidence type="ECO:0000256" key="1">
    <source>
        <dbReference type="ARBA" id="ARBA00001946"/>
    </source>
</evidence>
<keyword evidence="17" id="KW-1185">Reference proteome</keyword>
<dbReference type="RefSeq" id="WP_072973499.1">
    <property type="nucleotide sequence ID" value="NZ_FRBY01000004.1"/>
</dbReference>
<keyword evidence="11" id="KW-0067">ATP-binding</keyword>
<comment type="catalytic activity">
    <reaction evidence="14">
        <text>pyruvate + ATP + H2O = phosphoenolpyruvate + AMP + phosphate + 2 H(+)</text>
        <dbReference type="Rhea" id="RHEA:11364"/>
        <dbReference type="ChEBI" id="CHEBI:15361"/>
        <dbReference type="ChEBI" id="CHEBI:15377"/>
        <dbReference type="ChEBI" id="CHEBI:15378"/>
        <dbReference type="ChEBI" id="CHEBI:30616"/>
        <dbReference type="ChEBI" id="CHEBI:43474"/>
        <dbReference type="ChEBI" id="CHEBI:58702"/>
        <dbReference type="ChEBI" id="CHEBI:456215"/>
        <dbReference type="EC" id="2.7.9.2"/>
    </reaction>
</comment>
<dbReference type="Gene3D" id="3.30.1490.20">
    <property type="entry name" value="ATP-grasp fold, A domain"/>
    <property type="match status" value="1"/>
</dbReference>
<dbReference type="AlphaFoldDB" id="A0A1M7HUP9"/>
<comment type="similarity">
    <text evidence="4">Belongs to the PEP-utilizing enzyme family.</text>
</comment>
<evidence type="ECO:0000256" key="9">
    <source>
        <dbReference type="ARBA" id="ARBA00022741"/>
    </source>
</evidence>
<dbReference type="FunFam" id="3.30.1490.20:FF:000010">
    <property type="entry name" value="Phosphoenolpyruvate synthase"/>
    <property type="match status" value="1"/>
</dbReference>
<dbReference type="GO" id="GO:0005524">
    <property type="term" value="F:ATP binding"/>
    <property type="evidence" value="ECO:0007669"/>
    <property type="project" value="UniProtKB-KW"/>
</dbReference>
<dbReference type="GO" id="GO:0006094">
    <property type="term" value="P:gluconeogenesis"/>
    <property type="evidence" value="ECO:0007669"/>
    <property type="project" value="UniProtKB-UniPathway"/>
</dbReference>
<dbReference type="Gene3D" id="3.30.470.20">
    <property type="entry name" value="ATP-grasp fold, B domain"/>
    <property type="match status" value="1"/>
</dbReference>
<feature type="domain" description="Pyruvate phosphate dikinase AMP/ATP-binding" evidence="15">
    <location>
        <begin position="17"/>
        <end position="334"/>
    </location>
</feature>
<dbReference type="Pfam" id="PF01326">
    <property type="entry name" value="PPDK_N"/>
    <property type="match status" value="1"/>
</dbReference>
<evidence type="ECO:0000313" key="17">
    <source>
        <dbReference type="Proteomes" id="UP000184121"/>
    </source>
</evidence>
<dbReference type="STRING" id="29534.SAMN05444366_2880"/>
<organism evidence="16 17">
    <name type="scientific">Flavobacterium saccharophilum</name>
    <dbReference type="NCBI Taxonomy" id="29534"/>
    <lineage>
        <taxon>Bacteria</taxon>
        <taxon>Pseudomonadati</taxon>
        <taxon>Bacteroidota</taxon>
        <taxon>Flavobacteriia</taxon>
        <taxon>Flavobacteriales</taxon>
        <taxon>Flavobacteriaceae</taxon>
        <taxon>Flavobacterium</taxon>
    </lineage>
</organism>
<dbReference type="UniPathway" id="UPA00138"/>
<keyword evidence="12" id="KW-0460">Magnesium</keyword>
<dbReference type="OrthoDB" id="9765468at2"/>
<keyword evidence="9" id="KW-0547">Nucleotide-binding</keyword>
<accession>A0A1M7HUP9</accession>
<proteinExistence type="inferred from homology"/>
<evidence type="ECO:0000256" key="4">
    <source>
        <dbReference type="ARBA" id="ARBA00007837"/>
    </source>
</evidence>
<dbReference type="SUPFAM" id="SSF56059">
    <property type="entry name" value="Glutathione synthetase ATP-binding domain-like"/>
    <property type="match status" value="1"/>
</dbReference>
<evidence type="ECO:0000256" key="10">
    <source>
        <dbReference type="ARBA" id="ARBA00022777"/>
    </source>
</evidence>
<evidence type="ECO:0000256" key="5">
    <source>
        <dbReference type="ARBA" id="ARBA00011996"/>
    </source>
</evidence>
<protein>
    <recommendedName>
        <fullName evidence="6">Phosphoenolpyruvate synthase</fullName>
        <ecNumber evidence="5">2.7.9.2</ecNumber>
    </recommendedName>
    <alternativeName>
        <fullName evidence="13">Pyruvate, water dikinase</fullName>
    </alternativeName>
</protein>
<evidence type="ECO:0000256" key="14">
    <source>
        <dbReference type="ARBA" id="ARBA00047700"/>
    </source>
</evidence>
<dbReference type="PANTHER" id="PTHR43030">
    <property type="entry name" value="PHOSPHOENOLPYRUVATE SYNTHASE"/>
    <property type="match status" value="1"/>
</dbReference>
<dbReference type="InterPro" id="IPR002192">
    <property type="entry name" value="PPDK_AMP/ATP-bd"/>
</dbReference>
<evidence type="ECO:0000256" key="11">
    <source>
        <dbReference type="ARBA" id="ARBA00022840"/>
    </source>
</evidence>
<dbReference type="EC" id="2.7.9.2" evidence="5"/>
<dbReference type="InterPro" id="IPR013815">
    <property type="entry name" value="ATP_grasp_subdomain_1"/>
</dbReference>
<evidence type="ECO:0000259" key="15">
    <source>
        <dbReference type="Pfam" id="PF01326"/>
    </source>
</evidence>
<evidence type="ECO:0000313" key="16">
    <source>
        <dbReference type="EMBL" id="SHM32158.1"/>
    </source>
</evidence>
<keyword evidence="7" id="KW-0808">Transferase</keyword>
<dbReference type="GO" id="GO:0046872">
    <property type="term" value="F:metal ion binding"/>
    <property type="evidence" value="ECO:0007669"/>
    <property type="project" value="UniProtKB-KW"/>
</dbReference>
<gene>
    <name evidence="16" type="ORF">SAMN05444366_2880</name>
</gene>
<dbReference type="GO" id="GO:0008986">
    <property type="term" value="F:pyruvate, water dikinase activity"/>
    <property type="evidence" value="ECO:0007669"/>
    <property type="project" value="UniProtKB-EC"/>
</dbReference>
<keyword evidence="16" id="KW-0670">Pyruvate</keyword>
<comment type="cofactor">
    <cofactor evidence="1">
        <name>Mg(2+)</name>
        <dbReference type="ChEBI" id="CHEBI:18420"/>
    </cofactor>
</comment>
<name>A0A1M7HUP9_9FLAO</name>
<evidence type="ECO:0000256" key="2">
    <source>
        <dbReference type="ARBA" id="ARBA00002988"/>
    </source>
</evidence>
<evidence type="ECO:0000256" key="7">
    <source>
        <dbReference type="ARBA" id="ARBA00022679"/>
    </source>
</evidence>
<dbReference type="EMBL" id="FRBY01000004">
    <property type="protein sequence ID" value="SHM32158.1"/>
    <property type="molecule type" value="Genomic_DNA"/>
</dbReference>
<keyword evidence="10" id="KW-0418">Kinase</keyword>